<feature type="domain" description="FAD-binding PCMH-type" evidence="6">
    <location>
        <begin position="36"/>
        <end position="215"/>
    </location>
</feature>
<keyword evidence="5 7" id="KW-0560">Oxidoreductase</keyword>
<keyword evidence="3" id="KW-0285">Flavoprotein</keyword>
<protein>
    <submittedName>
        <fullName evidence="7">Glycolate oxidase</fullName>
        <ecNumber evidence="7">1.1.3.15</ecNumber>
    </submittedName>
</protein>
<dbReference type="GO" id="GO:0003973">
    <property type="term" value="F:(S)-2-hydroxy-acid oxidase activity"/>
    <property type="evidence" value="ECO:0007669"/>
    <property type="project" value="UniProtKB-EC"/>
</dbReference>
<dbReference type="PANTHER" id="PTHR42934">
    <property type="entry name" value="GLYCOLATE OXIDASE SUBUNIT GLCD"/>
    <property type="match status" value="1"/>
</dbReference>
<comment type="cofactor">
    <cofactor evidence="1">
        <name>FAD</name>
        <dbReference type="ChEBI" id="CHEBI:57692"/>
    </cofactor>
</comment>
<evidence type="ECO:0000259" key="6">
    <source>
        <dbReference type="PROSITE" id="PS51387"/>
    </source>
</evidence>
<name>A0A7Y9JKS5_9ACTN</name>
<dbReference type="FunFam" id="3.30.70.2740:FF:000001">
    <property type="entry name" value="D-lactate dehydrogenase mitochondrial"/>
    <property type="match status" value="1"/>
</dbReference>
<comment type="similarity">
    <text evidence="2">Belongs to the FAD-binding oxidoreductase/transferase type 4 family.</text>
</comment>
<dbReference type="Gene3D" id="3.30.465.10">
    <property type="match status" value="1"/>
</dbReference>
<dbReference type="Pfam" id="PF02913">
    <property type="entry name" value="FAD-oxidase_C"/>
    <property type="match status" value="1"/>
</dbReference>
<dbReference type="InterPro" id="IPR016169">
    <property type="entry name" value="FAD-bd_PCMH_sub2"/>
</dbReference>
<dbReference type="Gene3D" id="3.30.70.2740">
    <property type="match status" value="1"/>
</dbReference>
<dbReference type="AlphaFoldDB" id="A0A7Y9JKS5"/>
<dbReference type="InterPro" id="IPR006094">
    <property type="entry name" value="Oxid_FAD_bind_N"/>
</dbReference>
<gene>
    <name evidence="7" type="ORF">BJY14_006737</name>
</gene>
<evidence type="ECO:0000256" key="1">
    <source>
        <dbReference type="ARBA" id="ARBA00001974"/>
    </source>
</evidence>
<dbReference type="GO" id="GO:0071949">
    <property type="term" value="F:FAD binding"/>
    <property type="evidence" value="ECO:0007669"/>
    <property type="project" value="InterPro"/>
</dbReference>
<dbReference type="InterPro" id="IPR016164">
    <property type="entry name" value="FAD-linked_Oxase-like_C"/>
</dbReference>
<evidence type="ECO:0000313" key="8">
    <source>
        <dbReference type="Proteomes" id="UP000529783"/>
    </source>
</evidence>
<evidence type="ECO:0000256" key="5">
    <source>
        <dbReference type="ARBA" id="ARBA00023002"/>
    </source>
</evidence>
<dbReference type="InterPro" id="IPR036318">
    <property type="entry name" value="FAD-bd_PCMH-like_sf"/>
</dbReference>
<organism evidence="7 8">
    <name type="scientific">Actinomadura luteofluorescens</name>
    <dbReference type="NCBI Taxonomy" id="46163"/>
    <lineage>
        <taxon>Bacteria</taxon>
        <taxon>Bacillati</taxon>
        <taxon>Actinomycetota</taxon>
        <taxon>Actinomycetes</taxon>
        <taxon>Streptosporangiales</taxon>
        <taxon>Thermomonosporaceae</taxon>
        <taxon>Actinomadura</taxon>
    </lineage>
</organism>
<keyword evidence="4" id="KW-0274">FAD</keyword>
<evidence type="ECO:0000313" key="7">
    <source>
        <dbReference type="EMBL" id="NYD50754.1"/>
    </source>
</evidence>
<dbReference type="EMBL" id="JACCBA010000001">
    <property type="protein sequence ID" value="NYD50754.1"/>
    <property type="molecule type" value="Genomic_DNA"/>
</dbReference>
<dbReference type="RefSeq" id="WP_312879511.1">
    <property type="nucleotide sequence ID" value="NZ_JACCBA010000001.1"/>
</dbReference>
<comment type="caution">
    <text evidence="7">The sequence shown here is derived from an EMBL/GenBank/DDBJ whole genome shotgun (WGS) entry which is preliminary data.</text>
</comment>
<accession>A0A7Y9JKS5</accession>
<dbReference type="EC" id="1.1.3.15" evidence="7"/>
<dbReference type="Proteomes" id="UP000529783">
    <property type="component" value="Unassembled WGS sequence"/>
</dbReference>
<evidence type="ECO:0000256" key="2">
    <source>
        <dbReference type="ARBA" id="ARBA00008000"/>
    </source>
</evidence>
<dbReference type="SUPFAM" id="SSF55103">
    <property type="entry name" value="FAD-linked oxidases, C-terminal domain"/>
    <property type="match status" value="1"/>
</dbReference>
<dbReference type="FunFam" id="1.10.45.10:FF:000001">
    <property type="entry name" value="D-lactate dehydrogenase mitochondrial"/>
    <property type="match status" value="1"/>
</dbReference>
<dbReference type="PROSITE" id="PS51387">
    <property type="entry name" value="FAD_PCMH"/>
    <property type="match status" value="1"/>
</dbReference>
<dbReference type="PANTHER" id="PTHR42934:SF2">
    <property type="entry name" value="GLYCOLATE OXIDASE SUBUNIT GLCD"/>
    <property type="match status" value="1"/>
</dbReference>
<reference evidence="7 8" key="1">
    <citation type="submission" date="2020-07" db="EMBL/GenBank/DDBJ databases">
        <title>Sequencing the genomes of 1000 actinobacteria strains.</title>
        <authorList>
            <person name="Klenk H.-P."/>
        </authorList>
    </citation>
    <scope>NUCLEOTIDE SEQUENCE [LARGE SCALE GENOMIC DNA]</scope>
    <source>
        <strain evidence="7 8">DSM 40398</strain>
    </source>
</reference>
<evidence type="ECO:0000256" key="4">
    <source>
        <dbReference type="ARBA" id="ARBA00022827"/>
    </source>
</evidence>
<dbReference type="Pfam" id="PF01565">
    <property type="entry name" value="FAD_binding_4"/>
    <property type="match status" value="1"/>
</dbReference>
<dbReference type="InterPro" id="IPR016166">
    <property type="entry name" value="FAD-bd_PCMH"/>
</dbReference>
<keyword evidence="8" id="KW-1185">Reference proteome</keyword>
<proteinExistence type="inferred from homology"/>
<dbReference type="InterPro" id="IPR051914">
    <property type="entry name" value="FAD-linked_OxidoTrans_Type4"/>
</dbReference>
<dbReference type="InterPro" id="IPR016171">
    <property type="entry name" value="Vanillyl_alc_oxidase_C-sub2"/>
</dbReference>
<dbReference type="SUPFAM" id="SSF56176">
    <property type="entry name" value="FAD-binding/transporter-associated domain-like"/>
    <property type="match status" value="1"/>
</dbReference>
<dbReference type="InterPro" id="IPR004113">
    <property type="entry name" value="FAD-bd_oxidored_4_C"/>
</dbReference>
<dbReference type="Gene3D" id="1.10.45.10">
    <property type="entry name" value="Vanillyl-alcohol Oxidase, Chain A, domain 4"/>
    <property type="match status" value="1"/>
</dbReference>
<evidence type="ECO:0000256" key="3">
    <source>
        <dbReference type="ARBA" id="ARBA00022630"/>
    </source>
</evidence>
<sequence>MLEVTAEALRALLPEGRVLTDPDAMDAYTRDQTYAVPGAPLAVVRARDTADVAATMAWAQEERVPVVPRGAGTGLAGGATAVDGCVVLSLAAMTAIREISPLDHVAVAEPGVITADLDRAARAHGLMYAPDPSSHEISTIGGNLATNAGGLRCVKYGVTRHSTLGLEVVLAGGTVIRTGGRTVKGVTGYDLTGLFVGSEGTLGVITAATVRLFPAPPRPPETVLATFPSLTAAGAAAAAIMGAGLRPSLLELVDRATLRAIDEWRRIDLDPGAAVVLLAQTDGPECPADALVRECERAGAAFAAASTDEAEADALLEVRRLAYPAAERLGKCLVEDVCVPRSRLPEMVERVERAAERHGVRILTVAHAGDGNLHPLFVFDRDLPGPPPPVLAAAGEVFTAAIDLGGTLTGEHGVGVLKRPWLDGEMGPGVRDVHRRIKRALDPDGVLNPGKAI</sequence>